<keyword evidence="4" id="KW-1185">Reference proteome</keyword>
<dbReference type="PANTHER" id="PTHR47481">
    <property type="match status" value="1"/>
</dbReference>
<reference evidence="3 4" key="3">
    <citation type="submission" date="2019-11" db="EMBL/GenBank/DDBJ databases">
        <title>A de novo genome assembly of a pear dwarfing rootstock.</title>
        <authorList>
            <person name="Wang F."/>
            <person name="Wang J."/>
            <person name="Li S."/>
            <person name="Zhang Y."/>
            <person name="Fang M."/>
            <person name="Ma L."/>
            <person name="Zhao Y."/>
            <person name="Jiang S."/>
        </authorList>
    </citation>
    <scope>NUCLEOTIDE SEQUENCE [LARGE SCALE GENOMIC DNA]</scope>
    <source>
        <strain evidence="3">S2</strain>
        <tissue evidence="3">Leaf</tissue>
    </source>
</reference>
<dbReference type="Proteomes" id="UP000327157">
    <property type="component" value="Chromosome 7"/>
</dbReference>
<dbReference type="InterPro" id="IPR043502">
    <property type="entry name" value="DNA/RNA_pol_sf"/>
</dbReference>
<organism evidence="3 4">
    <name type="scientific">Pyrus ussuriensis x Pyrus communis</name>
    <dbReference type="NCBI Taxonomy" id="2448454"/>
    <lineage>
        <taxon>Eukaryota</taxon>
        <taxon>Viridiplantae</taxon>
        <taxon>Streptophyta</taxon>
        <taxon>Embryophyta</taxon>
        <taxon>Tracheophyta</taxon>
        <taxon>Spermatophyta</taxon>
        <taxon>Magnoliopsida</taxon>
        <taxon>eudicotyledons</taxon>
        <taxon>Gunneridae</taxon>
        <taxon>Pentapetalae</taxon>
        <taxon>rosids</taxon>
        <taxon>fabids</taxon>
        <taxon>Rosales</taxon>
        <taxon>Rosaceae</taxon>
        <taxon>Amygdaloideae</taxon>
        <taxon>Maleae</taxon>
        <taxon>Pyrus</taxon>
    </lineage>
</organism>
<dbReference type="SUPFAM" id="SSF56672">
    <property type="entry name" value="DNA/RNA polymerases"/>
    <property type="match status" value="1"/>
</dbReference>
<evidence type="ECO:0000256" key="1">
    <source>
        <dbReference type="SAM" id="MobiDB-lite"/>
    </source>
</evidence>
<reference evidence="3 4" key="1">
    <citation type="submission" date="2019-09" db="EMBL/GenBank/DDBJ databases">
        <authorList>
            <person name="Ou C."/>
        </authorList>
    </citation>
    <scope>NUCLEOTIDE SEQUENCE [LARGE SCALE GENOMIC DNA]</scope>
    <source>
        <strain evidence="3">S2</strain>
        <tissue evidence="3">Leaf</tissue>
    </source>
</reference>
<dbReference type="InterPro" id="IPR036397">
    <property type="entry name" value="RNaseH_sf"/>
</dbReference>
<name>A0A5N5F1G9_9ROSA</name>
<dbReference type="InterPro" id="IPR001584">
    <property type="entry name" value="Integrase_cat-core"/>
</dbReference>
<dbReference type="PANTHER" id="PTHR47481:SF31">
    <property type="entry name" value="OS01G0873500 PROTEIN"/>
    <property type="match status" value="1"/>
</dbReference>
<dbReference type="AlphaFoldDB" id="A0A5N5F1G9"/>
<dbReference type="CDD" id="cd09272">
    <property type="entry name" value="RNase_HI_RT_Ty1"/>
    <property type="match status" value="1"/>
</dbReference>
<gene>
    <name evidence="3" type="ORF">D8674_032316</name>
</gene>
<feature type="region of interest" description="Disordered" evidence="1">
    <location>
        <begin position="287"/>
        <end position="307"/>
    </location>
</feature>
<comment type="caution">
    <text evidence="3">The sequence shown here is derived from an EMBL/GenBank/DDBJ whole genome shotgun (WGS) entry which is preliminary data.</text>
</comment>
<accession>A0A5N5F1G9</accession>
<evidence type="ECO:0000313" key="3">
    <source>
        <dbReference type="EMBL" id="KAB2596866.1"/>
    </source>
</evidence>
<dbReference type="GO" id="GO:0004190">
    <property type="term" value="F:aspartic-type endopeptidase activity"/>
    <property type="evidence" value="ECO:0007669"/>
    <property type="project" value="UniProtKB-KW"/>
</dbReference>
<dbReference type="GO" id="GO:0015074">
    <property type="term" value="P:DNA integration"/>
    <property type="evidence" value="ECO:0007669"/>
    <property type="project" value="InterPro"/>
</dbReference>
<reference evidence="4" key="2">
    <citation type="submission" date="2019-10" db="EMBL/GenBank/DDBJ databases">
        <title>A de novo genome assembly of a pear dwarfing rootstock.</title>
        <authorList>
            <person name="Wang F."/>
            <person name="Wang J."/>
            <person name="Li S."/>
            <person name="Zhang Y."/>
            <person name="Fang M."/>
            <person name="Ma L."/>
            <person name="Zhao Y."/>
            <person name="Jiang S."/>
        </authorList>
    </citation>
    <scope>NUCLEOTIDE SEQUENCE [LARGE SCALE GENOMIC DNA]</scope>
</reference>
<dbReference type="Pfam" id="PF07727">
    <property type="entry name" value="RVT_2"/>
    <property type="match status" value="1"/>
</dbReference>
<dbReference type="InterPro" id="IPR013103">
    <property type="entry name" value="RVT_2"/>
</dbReference>
<sequence length="587" mass="64466">MTSFPHCLSANNTMNNCTMHQQSMATTASPSSESTSPVYPIPDASLNPNSAISSITIQNIGSMVPIKLTTTNYLTWSALFAPILRRYNLTGLVDGSLVAPPKYLLDSSGNRTATLNPHYVTWFENDQNILIWINSTLSESLIPYTVGVTSARELWAKLESRLATASQSHIHELRSRLRSLVKGDLTAAQYLQQIEEIADALANAGAPVEDSELISEIQLNNRKKPVSTASLQAYHSSAGLLPLPANFPPQGFVASHASQGFTNQASHSAMIANTSPPNPTWIVDSGASSHMTNSTAHLQNSEPCTGPEQVYIGDGKEFVSTAVSQFLSSSGIQHQLTCPHTPEQNGCAERKHRHIVETARTLLAASKAPRAWYAKLHTALSSLGFQGSQSDHSLFIKQSPTLVFILVYVDDILVTGPSSAACQQVISHLSALFPIKDLGALHYFLGIEVKRSSSGIFLNQTNFAVNLVCQFMHTPRISHMQAVKRILRYLKGSIDLGLWFSKCSQALSLRAFSDADWLWCDNISALSLAKNPIFHARTKHVELDYHYIREQPRFLFLRSKLQLQLSPFRLRGDIKDTNVITSGRGNT</sequence>
<dbReference type="PROSITE" id="PS50994">
    <property type="entry name" value="INTEGRASE"/>
    <property type="match status" value="1"/>
</dbReference>
<dbReference type="Gene3D" id="3.30.420.10">
    <property type="entry name" value="Ribonuclease H-like superfamily/Ribonuclease H"/>
    <property type="match status" value="1"/>
</dbReference>
<protein>
    <recommendedName>
        <fullName evidence="2">Integrase catalytic domain-containing protein</fullName>
    </recommendedName>
</protein>
<feature type="compositionally biased region" description="Polar residues" evidence="1">
    <location>
        <begin position="287"/>
        <end position="303"/>
    </location>
</feature>
<dbReference type="OrthoDB" id="1845088at2759"/>
<feature type="domain" description="Integrase catalytic" evidence="2">
    <location>
        <begin position="238"/>
        <end position="408"/>
    </location>
</feature>
<dbReference type="EMBL" id="SMOL01000781">
    <property type="protein sequence ID" value="KAB2596866.1"/>
    <property type="molecule type" value="Genomic_DNA"/>
</dbReference>
<dbReference type="GO" id="GO:0003676">
    <property type="term" value="F:nucleic acid binding"/>
    <property type="evidence" value="ECO:0007669"/>
    <property type="project" value="InterPro"/>
</dbReference>
<dbReference type="InterPro" id="IPR012337">
    <property type="entry name" value="RNaseH-like_sf"/>
</dbReference>
<evidence type="ECO:0000259" key="2">
    <source>
        <dbReference type="PROSITE" id="PS50994"/>
    </source>
</evidence>
<dbReference type="SUPFAM" id="SSF53098">
    <property type="entry name" value="Ribonuclease H-like"/>
    <property type="match status" value="1"/>
</dbReference>
<evidence type="ECO:0000313" key="4">
    <source>
        <dbReference type="Proteomes" id="UP000327157"/>
    </source>
</evidence>
<proteinExistence type="predicted"/>